<dbReference type="EMBL" id="JAINDJ010000006">
    <property type="protein sequence ID" value="KAG9445127.1"/>
    <property type="molecule type" value="Genomic_DNA"/>
</dbReference>
<evidence type="ECO:0000256" key="1">
    <source>
        <dbReference type="SAM" id="MobiDB-lite"/>
    </source>
</evidence>
<dbReference type="AlphaFoldDB" id="A0AAV7EBL1"/>
<organism evidence="2 3">
    <name type="scientific">Aristolochia fimbriata</name>
    <name type="common">White veined hardy Dutchman's pipe vine</name>
    <dbReference type="NCBI Taxonomy" id="158543"/>
    <lineage>
        <taxon>Eukaryota</taxon>
        <taxon>Viridiplantae</taxon>
        <taxon>Streptophyta</taxon>
        <taxon>Embryophyta</taxon>
        <taxon>Tracheophyta</taxon>
        <taxon>Spermatophyta</taxon>
        <taxon>Magnoliopsida</taxon>
        <taxon>Magnoliidae</taxon>
        <taxon>Piperales</taxon>
        <taxon>Aristolochiaceae</taxon>
        <taxon>Aristolochia</taxon>
    </lineage>
</organism>
<dbReference type="Proteomes" id="UP000825729">
    <property type="component" value="Unassembled WGS sequence"/>
</dbReference>
<proteinExistence type="predicted"/>
<sequence>MIPSQWSGVPFQVRGTQPSSWPIAPGTTERNHNRRAASSENNNAKILGLKGSTRFSSLSKPLAFCTTEVLQKALTQQSKEATTSTPTSPYKDVVQAPLLWEYKSTKDLVCLIPEGLNIRQQPGLIAHQALDGSHLFSQRVGKTIEYYRNILLVSGVIVHQQRQSPTEITRTQGCWGQRSWSVGKTQLVQSLKQQWQGKIKHNSKHQMDKLFLVRGRLEKNLLCWLFLQPELTSTMFFIYGVKFIVCKIIHGWNVQVFLKALVEQSFLYSL</sequence>
<accession>A0AAV7EBL1</accession>
<gene>
    <name evidence="2" type="ORF">H6P81_016467</name>
</gene>
<feature type="region of interest" description="Disordered" evidence="1">
    <location>
        <begin position="1"/>
        <end position="43"/>
    </location>
</feature>
<reference evidence="2 3" key="1">
    <citation type="submission" date="2021-07" db="EMBL/GenBank/DDBJ databases">
        <title>The Aristolochia fimbriata genome: insights into angiosperm evolution, floral development and chemical biosynthesis.</title>
        <authorList>
            <person name="Jiao Y."/>
        </authorList>
    </citation>
    <scope>NUCLEOTIDE SEQUENCE [LARGE SCALE GENOMIC DNA]</scope>
    <source>
        <strain evidence="2">IBCAS-2021</strain>
        <tissue evidence="2">Leaf</tissue>
    </source>
</reference>
<evidence type="ECO:0000313" key="2">
    <source>
        <dbReference type="EMBL" id="KAG9445127.1"/>
    </source>
</evidence>
<keyword evidence="3" id="KW-1185">Reference proteome</keyword>
<protein>
    <submittedName>
        <fullName evidence="2">Uncharacterized protein</fullName>
    </submittedName>
</protein>
<evidence type="ECO:0000313" key="3">
    <source>
        <dbReference type="Proteomes" id="UP000825729"/>
    </source>
</evidence>
<name>A0AAV7EBL1_ARIFI</name>
<comment type="caution">
    <text evidence="2">The sequence shown here is derived from an EMBL/GenBank/DDBJ whole genome shotgun (WGS) entry which is preliminary data.</text>
</comment>